<name>A0ABP8QI86_9GAMM</name>
<dbReference type="InterPro" id="IPR016181">
    <property type="entry name" value="Acyl_CoA_acyltransferase"/>
</dbReference>
<dbReference type="Proteomes" id="UP001501321">
    <property type="component" value="Unassembled WGS sequence"/>
</dbReference>
<dbReference type="RefSeq" id="WP_345014723.1">
    <property type="nucleotide sequence ID" value="NZ_BAABFC010000028.1"/>
</dbReference>
<gene>
    <name evidence="4" type="ORF">GCM10023095_30770</name>
</gene>
<comment type="caution">
    <text evidence="4">The sequence shown here is derived from an EMBL/GenBank/DDBJ whole genome shotgun (WGS) entry which is preliminary data.</text>
</comment>
<evidence type="ECO:0000313" key="5">
    <source>
        <dbReference type="Proteomes" id="UP001501321"/>
    </source>
</evidence>
<dbReference type="InterPro" id="IPR000182">
    <property type="entry name" value="GNAT_dom"/>
</dbReference>
<evidence type="ECO:0000256" key="2">
    <source>
        <dbReference type="ARBA" id="ARBA00023315"/>
    </source>
</evidence>
<dbReference type="SUPFAM" id="SSF55729">
    <property type="entry name" value="Acyl-CoA N-acyltransferases (Nat)"/>
    <property type="match status" value="1"/>
</dbReference>
<dbReference type="InterPro" id="IPR050832">
    <property type="entry name" value="Bact_Acetyltransf"/>
</dbReference>
<keyword evidence="2" id="KW-0012">Acyltransferase</keyword>
<dbReference type="Gene3D" id="3.40.630.30">
    <property type="match status" value="1"/>
</dbReference>
<accession>A0ABP8QI86</accession>
<evidence type="ECO:0000313" key="4">
    <source>
        <dbReference type="EMBL" id="GAA4503867.1"/>
    </source>
</evidence>
<evidence type="ECO:0000259" key="3">
    <source>
        <dbReference type="PROSITE" id="PS51186"/>
    </source>
</evidence>
<reference evidence="5" key="1">
    <citation type="journal article" date="2019" name="Int. J. Syst. Evol. Microbiol.">
        <title>The Global Catalogue of Microorganisms (GCM) 10K type strain sequencing project: providing services to taxonomists for standard genome sequencing and annotation.</title>
        <authorList>
            <consortium name="The Broad Institute Genomics Platform"/>
            <consortium name="The Broad Institute Genome Sequencing Center for Infectious Disease"/>
            <person name="Wu L."/>
            <person name="Ma J."/>
        </authorList>
    </citation>
    <scope>NUCLEOTIDE SEQUENCE [LARGE SCALE GENOMIC DNA]</scope>
    <source>
        <strain evidence="5">JCM 32226</strain>
    </source>
</reference>
<dbReference type="PROSITE" id="PS51186">
    <property type="entry name" value="GNAT"/>
    <property type="match status" value="1"/>
</dbReference>
<dbReference type="EMBL" id="BAABFC010000028">
    <property type="protein sequence ID" value="GAA4503867.1"/>
    <property type="molecule type" value="Genomic_DNA"/>
</dbReference>
<protein>
    <submittedName>
        <fullName evidence="4">N-acetyltransferase</fullName>
    </submittedName>
</protein>
<proteinExistence type="predicted"/>
<dbReference type="Pfam" id="PF00583">
    <property type="entry name" value="Acetyltransf_1"/>
    <property type="match status" value="1"/>
</dbReference>
<keyword evidence="1" id="KW-0808">Transferase</keyword>
<sequence>MFTLKQLPLPVLEAQLAACQAELQTRLGPCQLRLLETDDIPALLGLERYCFSPRLAFGRRRWRNLLAHSGCQTVGLWQGGQLLAYLCLFPHLGWQALEVRCLAVHWHVRRRGVAAALMDLALALAGQLQARSLRLEVDEDNPAACQLYAGLQFVPLRRLTDYYGEGRHGQRLMRSLEGAHGVPGV</sequence>
<organism evidence="4 5">
    <name type="scientific">Pseudaeromonas paramecii</name>
    <dbReference type="NCBI Taxonomy" id="2138166"/>
    <lineage>
        <taxon>Bacteria</taxon>
        <taxon>Pseudomonadati</taxon>
        <taxon>Pseudomonadota</taxon>
        <taxon>Gammaproteobacteria</taxon>
        <taxon>Aeromonadales</taxon>
        <taxon>Aeromonadaceae</taxon>
        <taxon>Pseudaeromonas</taxon>
    </lineage>
</organism>
<evidence type="ECO:0000256" key="1">
    <source>
        <dbReference type="ARBA" id="ARBA00022679"/>
    </source>
</evidence>
<feature type="domain" description="N-acetyltransferase" evidence="3">
    <location>
        <begin position="30"/>
        <end position="177"/>
    </location>
</feature>
<keyword evidence="5" id="KW-1185">Reference proteome</keyword>
<dbReference type="PANTHER" id="PTHR43877">
    <property type="entry name" value="AMINOALKYLPHOSPHONATE N-ACETYLTRANSFERASE-RELATED-RELATED"/>
    <property type="match status" value="1"/>
</dbReference>